<accession>A0A375BHV9</accession>
<dbReference type="EMBL" id="OFSQ01000007">
    <property type="protein sequence ID" value="SOY45941.1"/>
    <property type="molecule type" value="Genomic_DNA"/>
</dbReference>
<sequence length="181" mass="19927">MAASATEHRRTRASPAPCGPAGSPMYTPRRPRHSHQLPGPSRLPLVCPPWSAIRRESLAWRRWTAREPLPLDRLSRRYLAGVRFDYSCSFSLGSSGQQAVRKHRSMTTLHCRLTDGLRVLPTGVCKTLLVGEQQSDRKASAAPSGPILGGFRPITQTNPNIDAEAEQTTIGSLRSLPPNRN</sequence>
<proteinExistence type="predicted"/>
<feature type="region of interest" description="Disordered" evidence="1">
    <location>
        <begin position="135"/>
        <end position="160"/>
    </location>
</feature>
<name>A0A375BHV9_9BURK</name>
<feature type="compositionally biased region" description="Low complexity" evidence="1">
    <location>
        <begin position="13"/>
        <end position="24"/>
    </location>
</feature>
<reference evidence="2" key="1">
    <citation type="submission" date="2018-01" db="EMBL/GenBank/DDBJ databases">
        <authorList>
            <person name="Clerissi C."/>
        </authorList>
    </citation>
    <scope>NUCLEOTIDE SEQUENCE</scope>
    <source>
        <strain evidence="2">Cupriavidus sp. LMG 19464</strain>
    </source>
</reference>
<evidence type="ECO:0000313" key="2">
    <source>
        <dbReference type="EMBL" id="SOY45941.1"/>
    </source>
</evidence>
<dbReference type="AlphaFoldDB" id="A0A375BHV9"/>
<comment type="caution">
    <text evidence="2">The sequence shown here is derived from an EMBL/GenBank/DDBJ whole genome shotgun (WGS) entry which is preliminary data.</text>
</comment>
<gene>
    <name evidence="2" type="ORF">CBM2587_A150009</name>
</gene>
<evidence type="ECO:0000256" key="1">
    <source>
        <dbReference type="SAM" id="MobiDB-lite"/>
    </source>
</evidence>
<protein>
    <submittedName>
        <fullName evidence="2">Uncharacterized protein</fullName>
    </submittedName>
</protein>
<organism evidence="2">
    <name type="scientific">Cupriavidus taiwanensis</name>
    <dbReference type="NCBI Taxonomy" id="164546"/>
    <lineage>
        <taxon>Bacteria</taxon>
        <taxon>Pseudomonadati</taxon>
        <taxon>Pseudomonadota</taxon>
        <taxon>Betaproteobacteria</taxon>
        <taxon>Burkholderiales</taxon>
        <taxon>Burkholderiaceae</taxon>
        <taxon>Cupriavidus</taxon>
    </lineage>
</organism>
<feature type="region of interest" description="Disordered" evidence="1">
    <location>
        <begin position="1"/>
        <end position="40"/>
    </location>
</feature>
<dbReference type="Proteomes" id="UP000256780">
    <property type="component" value="Chromosome CBM2587_a"/>
</dbReference>